<gene>
    <name evidence="1" type="ORF">mc_158</name>
</gene>
<organism evidence="1 2">
    <name type="scientific">Moumouvirus australiensis</name>
    <dbReference type="NCBI Taxonomy" id="2109587"/>
    <lineage>
        <taxon>Viruses</taxon>
        <taxon>Varidnaviria</taxon>
        <taxon>Bamfordvirae</taxon>
        <taxon>Nucleocytoviricota</taxon>
        <taxon>Megaviricetes</taxon>
        <taxon>Imitervirales</taxon>
        <taxon>Mimiviridae</taxon>
        <taxon>Megamimivirinae</taxon>
        <taxon>Moumouvirus</taxon>
        <taxon>Moumouvirus australiense</taxon>
    </lineage>
</organism>
<dbReference type="EMBL" id="MG807320">
    <property type="protein sequence ID" value="AVL94544.1"/>
    <property type="molecule type" value="Genomic_DNA"/>
</dbReference>
<protein>
    <submittedName>
        <fullName evidence="1">Uncharacterized protein</fullName>
    </submittedName>
</protein>
<accession>A0A2P1EL05</accession>
<keyword evidence="2" id="KW-1185">Reference proteome</keyword>
<sequence length="126" mass="15266">MKLLRFKKNNHNYEQIIWKYISKYKNNDERIIAEDLLDEIKSLEIDNIISVIITTLFYEVSQDIIYTQMIKEDFEKGLLMLIKLDLSTNLEQKEIISLKIRELENKIQYLNIRKNILKDLIRFVKN</sequence>
<dbReference type="Proteomes" id="UP000289600">
    <property type="component" value="Segment"/>
</dbReference>
<reference evidence="2" key="1">
    <citation type="submission" date="2018-01" db="EMBL/GenBank/DDBJ databases">
        <title>Testimony of 'menage a trois' revealed by the proteome of Megavirus virophage.</title>
        <authorList>
            <person name="Jeudy S."/>
            <person name="Bertaux L."/>
            <person name="Alempic J.-M."/>
            <person name="Lartigue A."/>
            <person name="Legendre M."/>
            <person name="Philippe N."/>
            <person name="Beucher L."/>
            <person name="Biondi E."/>
            <person name="Juul S."/>
            <person name="Turner D."/>
            <person name="Coute Y."/>
            <person name="Claverie J.-M."/>
            <person name="Abergel C."/>
        </authorList>
    </citation>
    <scope>NUCLEOTIDE SEQUENCE [LARGE SCALE GENOMIC DNA]</scope>
</reference>
<evidence type="ECO:0000313" key="2">
    <source>
        <dbReference type="Proteomes" id="UP000289600"/>
    </source>
</evidence>
<proteinExistence type="predicted"/>
<name>A0A2P1EL05_9VIRU</name>
<evidence type="ECO:0000313" key="1">
    <source>
        <dbReference type="EMBL" id="AVL94544.1"/>
    </source>
</evidence>